<proteinExistence type="predicted"/>
<dbReference type="Proteomes" id="UP000187209">
    <property type="component" value="Unassembled WGS sequence"/>
</dbReference>
<sequence length="102" mass="11698">MFSRALKLKFNEQKFVQVSIVRLQRLDTSFVHSAGKKVCLLGGLMFLPSLIKMYRKGPTHKVCYVPLRKGLLKLKDDPYHQVLAKGEVYGDHLGPKGRFHFP</sequence>
<evidence type="ECO:0000313" key="2">
    <source>
        <dbReference type="Proteomes" id="UP000187209"/>
    </source>
</evidence>
<dbReference type="OrthoDB" id="10507893at2759"/>
<gene>
    <name evidence="1" type="ORF">SteCoe_35955</name>
</gene>
<protein>
    <submittedName>
        <fullName evidence="1">Uncharacterized protein</fullName>
    </submittedName>
</protein>
<evidence type="ECO:0000313" key="1">
    <source>
        <dbReference type="EMBL" id="OMJ67008.1"/>
    </source>
</evidence>
<accession>A0A1R2AR71</accession>
<name>A0A1R2AR71_9CILI</name>
<dbReference type="AlphaFoldDB" id="A0A1R2AR71"/>
<keyword evidence="2" id="KW-1185">Reference proteome</keyword>
<comment type="caution">
    <text evidence="1">The sequence shown here is derived from an EMBL/GenBank/DDBJ whole genome shotgun (WGS) entry which is preliminary data.</text>
</comment>
<reference evidence="1 2" key="1">
    <citation type="submission" date="2016-11" db="EMBL/GenBank/DDBJ databases">
        <title>The macronuclear genome of Stentor coeruleus: a giant cell with tiny introns.</title>
        <authorList>
            <person name="Slabodnick M."/>
            <person name="Ruby J.G."/>
            <person name="Reiff S.B."/>
            <person name="Swart E.C."/>
            <person name="Gosai S."/>
            <person name="Prabakaran S."/>
            <person name="Witkowska E."/>
            <person name="Larue G.E."/>
            <person name="Fisher S."/>
            <person name="Freeman R.M."/>
            <person name="Gunawardena J."/>
            <person name="Chu W."/>
            <person name="Stover N.A."/>
            <person name="Gregory B.D."/>
            <person name="Nowacki M."/>
            <person name="Derisi J."/>
            <person name="Roy S.W."/>
            <person name="Marshall W.F."/>
            <person name="Sood P."/>
        </authorList>
    </citation>
    <scope>NUCLEOTIDE SEQUENCE [LARGE SCALE GENOMIC DNA]</scope>
    <source>
        <strain evidence="1">WM001</strain>
    </source>
</reference>
<organism evidence="1 2">
    <name type="scientific">Stentor coeruleus</name>
    <dbReference type="NCBI Taxonomy" id="5963"/>
    <lineage>
        <taxon>Eukaryota</taxon>
        <taxon>Sar</taxon>
        <taxon>Alveolata</taxon>
        <taxon>Ciliophora</taxon>
        <taxon>Postciliodesmatophora</taxon>
        <taxon>Heterotrichea</taxon>
        <taxon>Heterotrichida</taxon>
        <taxon>Stentoridae</taxon>
        <taxon>Stentor</taxon>
    </lineage>
</organism>
<dbReference type="EMBL" id="MPUH01001584">
    <property type="protein sequence ID" value="OMJ67008.1"/>
    <property type="molecule type" value="Genomic_DNA"/>
</dbReference>